<evidence type="ECO:0000313" key="9">
    <source>
        <dbReference type="Proteomes" id="UP000095751"/>
    </source>
</evidence>
<name>A0A1E7F6F8_9STRA</name>
<comment type="subcellular location">
    <subcellularLocation>
        <location evidence="1">Cell membrane</location>
        <topology evidence="1">Multi-pass membrane protein</topology>
    </subcellularLocation>
</comment>
<keyword evidence="4 6" id="KW-1133">Transmembrane helix</keyword>
<dbReference type="Proteomes" id="UP000095751">
    <property type="component" value="Unassembled WGS sequence"/>
</dbReference>
<dbReference type="KEGG" id="fcy:FRACYDRAFT_189048"/>
<keyword evidence="3 6" id="KW-0812">Transmembrane</keyword>
<dbReference type="InterPro" id="IPR051258">
    <property type="entry name" value="Diverse_Substrate_Transporter"/>
</dbReference>
<evidence type="ECO:0000259" key="7">
    <source>
        <dbReference type="Pfam" id="PF00892"/>
    </source>
</evidence>
<dbReference type="InParanoid" id="A0A1E7F6F8"/>
<dbReference type="PANTHER" id="PTHR42920:SF5">
    <property type="entry name" value="EAMA DOMAIN-CONTAINING PROTEIN"/>
    <property type="match status" value="1"/>
</dbReference>
<dbReference type="PANTHER" id="PTHR42920">
    <property type="entry name" value="OS03G0707200 PROTEIN-RELATED"/>
    <property type="match status" value="1"/>
</dbReference>
<protein>
    <recommendedName>
        <fullName evidence="7">EamA domain-containing protein</fullName>
    </recommendedName>
</protein>
<proteinExistence type="predicted"/>
<evidence type="ECO:0000256" key="4">
    <source>
        <dbReference type="ARBA" id="ARBA00022989"/>
    </source>
</evidence>
<feature type="transmembrane region" description="Helical" evidence="6">
    <location>
        <begin position="241"/>
        <end position="261"/>
    </location>
</feature>
<evidence type="ECO:0000256" key="3">
    <source>
        <dbReference type="ARBA" id="ARBA00022692"/>
    </source>
</evidence>
<feature type="transmembrane region" description="Helical" evidence="6">
    <location>
        <begin position="174"/>
        <end position="191"/>
    </location>
</feature>
<feature type="transmembrane region" description="Helical" evidence="6">
    <location>
        <begin position="203"/>
        <end position="221"/>
    </location>
</feature>
<dbReference type="SUPFAM" id="SSF103481">
    <property type="entry name" value="Multidrug resistance efflux transporter EmrE"/>
    <property type="match status" value="2"/>
</dbReference>
<dbReference type="Pfam" id="PF00892">
    <property type="entry name" value="EamA"/>
    <property type="match status" value="2"/>
</dbReference>
<evidence type="ECO:0000256" key="6">
    <source>
        <dbReference type="SAM" id="Phobius"/>
    </source>
</evidence>
<evidence type="ECO:0000256" key="5">
    <source>
        <dbReference type="ARBA" id="ARBA00023136"/>
    </source>
</evidence>
<evidence type="ECO:0000313" key="8">
    <source>
        <dbReference type="EMBL" id="OEU13778.1"/>
    </source>
</evidence>
<keyword evidence="5 6" id="KW-0472">Membrane</keyword>
<feature type="transmembrane region" description="Helical" evidence="6">
    <location>
        <begin position="145"/>
        <end position="162"/>
    </location>
</feature>
<feature type="transmembrane region" description="Helical" evidence="6">
    <location>
        <begin position="92"/>
        <end position="109"/>
    </location>
</feature>
<evidence type="ECO:0000256" key="2">
    <source>
        <dbReference type="ARBA" id="ARBA00022475"/>
    </source>
</evidence>
<gene>
    <name evidence="8" type="ORF">FRACYDRAFT_189048</name>
</gene>
<dbReference type="OrthoDB" id="2017960at2759"/>
<keyword evidence="2" id="KW-1003">Cell membrane</keyword>
<reference evidence="8 9" key="1">
    <citation type="submission" date="2016-09" db="EMBL/GenBank/DDBJ databases">
        <title>Extensive genetic diversity and differential bi-allelic expression allows diatom success in the polar Southern Ocean.</title>
        <authorList>
            <consortium name="DOE Joint Genome Institute"/>
            <person name="Mock T."/>
            <person name="Otillar R.P."/>
            <person name="Strauss J."/>
            <person name="Dupont C."/>
            <person name="Frickenhaus S."/>
            <person name="Maumus F."/>
            <person name="Mcmullan M."/>
            <person name="Sanges R."/>
            <person name="Schmutz J."/>
            <person name="Toseland A."/>
            <person name="Valas R."/>
            <person name="Veluchamy A."/>
            <person name="Ward B.J."/>
            <person name="Allen A."/>
            <person name="Barry K."/>
            <person name="Falciatore A."/>
            <person name="Ferrante M."/>
            <person name="Fortunato A.E."/>
            <person name="Gloeckner G."/>
            <person name="Gruber A."/>
            <person name="Hipkin R."/>
            <person name="Janech M."/>
            <person name="Kroth P."/>
            <person name="Leese F."/>
            <person name="Lindquist E."/>
            <person name="Lyon B.R."/>
            <person name="Martin J."/>
            <person name="Mayer C."/>
            <person name="Parker M."/>
            <person name="Quesneville H."/>
            <person name="Raymond J."/>
            <person name="Uhlig C."/>
            <person name="Valentin K.U."/>
            <person name="Worden A.Z."/>
            <person name="Armbrust E.V."/>
            <person name="Bowler C."/>
            <person name="Green B."/>
            <person name="Moulton V."/>
            <person name="Van Oosterhout C."/>
            <person name="Grigoriev I."/>
        </authorList>
    </citation>
    <scope>NUCLEOTIDE SEQUENCE [LARGE SCALE GENOMIC DNA]</scope>
    <source>
        <strain evidence="8 9">CCMP1102</strain>
    </source>
</reference>
<dbReference type="AlphaFoldDB" id="A0A1E7F6F8"/>
<accession>A0A1E7F6F8</accession>
<dbReference type="InterPro" id="IPR000620">
    <property type="entry name" value="EamA_dom"/>
</dbReference>
<sequence>MAQREEIPPISILLLNAVAVIWGTQHAITKMIVDDSDPAAYTFLRFGLASIIASPYLPGIKDIFMQITKKFDPIREDNDGDKIVELWKPWRWGIEMGLWMFLGFSLQAIGLQSTTAQRSGFLLYLNVKLVPFFAYVFLGRNISKMTWVLAFAAFSGTALLALDGQSIGFNVGDFWSILAAAASAMFILRLEKASTEVPKSAELNATSLFVVAILSGLWLLLSSASDSMSIVSELSEIVVAHPLQLLYLGGISTALANFIQAKAQKDVPAERASIIYSLDPVYGAFFSWILLGETLGGPQAYFGASIIFVAAATNSLVEFSKEEEKGV</sequence>
<dbReference type="EMBL" id="KV784361">
    <property type="protein sequence ID" value="OEU13778.1"/>
    <property type="molecule type" value="Genomic_DNA"/>
</dbReference>
<keyword evidence="9" id="KW-1185">Reference proteome</keyword>
<feature type="domain" description="EamA" evidence="7">
    <location>
        <begin position="11"/>
        <end position="161"/>
    </location>
</feature>
<feature type="domain" description="EamA" evidence="7">
    <location>
        <begin position="172"/>
        <end position="312"/>
    </location>
</feature>
<feature type="transmembrane region" description="Helical" evidence="6">
    <location>
        <begin position="273"/>
        <end position="292"/>
    </location>
</feature>
<organism evidence="8 9">
    <name type="scientific">Fragilariopsis cylindrus CCMP1102</name>
    <dbReference type="NCBI Taxonomy" id="635003"/>
    <lineage>
        <taxon>Eukaryota</taxon>
        <taxon>Sar</taxon>
        <taxon>Stramenopiles</taxon>
        <taxon>Ochrophyta</taxon>
        <taxon>Bacillariophyta</taxon>
        <taxon>Bacillariophyceae</taxon>
        <taxon>Bacillariophycidae</taxon>
        <taxon>Bacillariales</taxon>
        <taxon>Bacillariaceae</taxon>
        <taxon>Fragilariopsis</taxon>
    </lineage>
</organism>
<evidence type="ECO:0000256" key="1">
    <source>
        <dbReference type="ARBA" id="ARBA00004651"/>
    </source>
</evidence>
<feature type="transmembrane region" description="Helical" evidence="6">
    <location>
        <begin position="121"/>
        <end position="138"/>
    </location>
</feature>
<dbReference type="GO" id="GO:0005886">
    <property type="term" value="C:plasma membrane"/>
    <property type="evidence" value="ECO:0007669"/>
    <property type="project" value="UniProtKB-SubCell"/>
</dbReference>
<feature type="transmembrane region" description="Helical" evidence="6">
    <location>
        <begin position="39"/>
        <end position="60"/>
    </location>
</feature>
<feature type="transmembrane region" description="Helical" evidence="6">
    <location>
        <begin position="298"/>
        <end position="317"/>
    </location>
</feature>
<feature type="transmembrane region" description="Helical" evidence="6">
    <location>
        <begin position="12"/>
        <end position="33"/>
    </location>
</feature>
<dbReference type="InterPro" id="IPR037185">
    <property type="entry name" value="EmrE-like"/>
</dbReference>